<dbReference type="KEGG" id="spha:D3Y57_14245"/>
<dbReference type="RefSeq" id="WP_121153625.1">
    <property type="nucleotide sequence ID" value="NZ_CP032829.1"/>
</dbReference>
<evidence type="ECO:0000313" key="2">
    <source>
        <dbReference type="Proteomes" id="UP000276254"/>
    </source>
</evidence>
<dbReference type="Proteomes" id="UP000276254">
    <property type="component" value="Chromosome"/>
</dbReference>
<protein>
    <submittedName>
        <fullName evidence="1">Uncharacterized protein</fullName>
    </submittedName>
</protein>
<dbReference type="AlphaFoldDB" id="A0A494TN64"/>
<reference evidence="1 2" key="1">
    <citation type="submission" date="2018-09" db="EMBL/GenBank/DDBJ databases">
        <title>Sphingomonas peninsula sp. nov., isolated from fildes peninsula, Antarctic soil.</title>
        <authorList>
            <person name="Yingchao G."/>
        </authorList>
    </citation>
    <scope>NUCLEOTIDE SEQUENCE [LARGE SCALE GENOMIC DNA]</scope>
    <source>
        <strain evidence="1 2">YZ-8</strain>
    </source>
</reference>
<name>A0A494TN64_SPHPE</name>
<proteinExistence type="predicted"/>
<gene>
    <name evidence="1" type="ORF">D3Y57_14245</name>
</gene>
<sequence length="96" mass="10880">MQYVECYRAIGQTDAQAFGKVAALFKAYPGHKGQFGTATVKEWWHETHKFGRLANQREALDQTWDGLGDILKERKTTAAELDRDLAILEARRAKAN</sequence>
<evidence type="ECO:0000313" key="1">
    <source>
        <dbReference type="EMBL" id="AYJ86888.1"/>
    </source>
</evidence>
<organism evidence="1 2">
    <name type="scientific">Sphingomonas paeninsulae</name>
    <dbReference type="NCBI Taxonomy" id="2319844"/>
    <lineage>
        <taxon>Bacteria</taxon>
        <taxon>Pseudomonadati</taxon>
        <taxon>Pseudomonadota</taxon>
        <taxon>Alphaproteobacteria</taxon>
        <taxon>Sphingomonadales</taxon>
        <taxon>Sphingomonadaceae</taxon>
        <taxon>Sphingomonas</taxon>
    </lineage>
</organism>
<keyword evidence="2" id="KW-1185">Reference proteome</keyword>
<dbReference type="EMBL" id="CP032829">
    <property type="protein sequence ID" value="AYJ86888.1"/>
    <property type="molecule type" value="Genomic_DNA"/>
</dbReference>
<accession>A0A494TN64</accession>